<organism evidence="6 7">
    <name type="scientific">Breznakiella homolactica</name>
    <dbReference type="NCBI Taxonomy" id="2798577"/>
    <lineage>
        <taxon>Bacteria</taxon>
        <taxon>Pseudomonadati</taxon>
        <taxon>Spirochaetota</taxon>
        <taxon>Spirochaetia</taxon>
        <taxon>Spirochaetales</taxon>
        <taxon>Breznakiellaceae</taxon>
        <taxon>Breznakiella</taxon>
    </lineage>
</organism>
<name>A0A7T7XP19_9SPIR</name>
<feature type="modified residue" description="Glycine radical" evidence="3">
    <location>
        <position position="650"/>
    </location>
</feature>
<dbReference type="InterPro" id="IPR051215">
    <property type="entry name" value="GRE"/>
</dbReference>
<evidence type="ECO:0000313" key="7">
    <source>
        <dbReference type="Proteomes" id="UP000595917"/>
    </source>
</evidence>
<keyword evidence="2" id="KW-0456">Lyase</keyword>
<reference evidence="6" key="1">
    <citation type="submission" date="2021-01" db="EMBL/GenBank/DDBJ databases">
        <title>Description of Breznakiella homolactica.</title>
        <authorList>
            <person name="Song Y."/>
            <person name="Brune A."/>
        </authorList>
    </citation>
    <scope>NUCLEOTIDE SEQUENCE</scope>
    <source>
        <strain evidence="6">RmG30</strain>
    </source>
</reference>
<dbReference type="Pfam" id="PF02901">
    <property type="entry name" value="PFL-like"/>
    <property type="match status" value="1"/>
</dbReference>
<dbReference type="InterPro" id="IPR004184">
    <property type="entry name" value="PFL_dom"/>
</dbReference>
<dbReference type="Proteomes" id="UP000595917">
    <property type="component" value="Chromosome"/>
</dbReference>
<evidence type="ECO:0000259" key="4">
    <source>
        <dbReference type="PROSITE" id="PS51149"/>
    </source>
</evidence>
<dbReference type="PROSITE" id="PS51149">
    <property type="entry name" value="GLY_RADICAL_2"/>
    <property type="match status" value="1"/>
</dbReference>
<feature type="domain" description="Glycine radical" evidence="4">
    <location>
        <begin position="554"/>
        <end position="675"/>
    </location>
</feature>
<gene>
    <name evidence="6" type="ORF">JFL75_02545</name>
</gene>
<dbReference type="EMBL" id="CP067089">
    <property type="protein sequence ID" value="QQO09807.1"/>
    <property type="molecule type" value="Genomic_DNA"/>
</dbReference>
<accession>A0A7T7XP19</accession>
<dbReference type="Pfam" id="PF01228">
    <property type="entry name" value="Gly_radical"/>
    <property type="match status" value="1"/>
</dbReference>
<sequence>MNLRFKSWLKSLPFLRSFAFYKNAVYYFINEKSKTLSNTTLRINKIIFFLKTYFSYTFISSRDEYKRTSKLLRKIRIIENTGTPFFYSIDTKTIILYEHSVFGNLTPDYTMLLHNSIQDLKKKNLSDKMVVVLNDIEKYIDRCLALLIKKSRENEEKISALKRIKTNKAETFFEALQRILLINQFMWQEGHRLIGLGHLDKILSPYYYHDLSSGSLSSDKAFLLIKDFIKVLHRDYIYKSSSFLGDTGQIVILGGLQEDGTYICNDITHFFIQATKELHLPDPKLLVRISKNWPMALSNDCMGCIQTGIGYPLFSNDDIIIPLLQEFGYDYSDCFEYGTSACWEPFIIGKSSDANNLKSINFARPLVDVLNSYPSLETFSDFIDVYKNTLALYCEKLVQEAFSMEWEKAPLLSLFTGNCLENRLDIADGGAVYNNYGFTTVALPNTINSLFNIKKYVYDEKVITLSELNTILINDFIDKESIRKLLQNNANYYGSDNPDVIKLVNDIFIFASETTLTSIPENKKRKIKIGVSSPNYLSESIGFPATPDGRRKNDPFSVHISSENSSDYTSLFSFASKLDYSGNRFNGNVVDVMVAPKFIQNNYESFHQMVRAAFLQGVFQMQFNVLSASTLIEAKNSPDKFPNLIVRVWGFSAYFNDLPEIYKEVLIERALNYEYSHN</sequence>
<evidence type="ECO:0000259" key="5">
    <source>
        <dbReference type="PROSITE" id="PS51554"/>
    </source>
</evidence>
<proteinExistence type="predicted"/>
<dbReference type="AlphaFoldDB" id="A0A7T7XP19"/>
<evidence type="ECO:0000313" key="6">
    <source>
        <dbReference type="EMBL" id="QQO09807.1"/>
    </source>
</evidence>
<evidence type="ECO:0000256" key="3">
    <source>
        <dbReference type="PROSITE-ProRule" id="PRU00493"/>
    </source>
</evidence>
<dbReference type="Gene3D" id="3.20.70.20">
    <property type="match status" value="1"/>
</dbReference>
<dbReference type="InterPro" id="IPR001150">
    <property type="entry name" value="Gly_radical"/>
</dbReference>
<dbReference type="GO" id="GO:0016829">
    <property type="term" value="F:lyase activity"/>
    <property type="evidence" value="ECO:0007669"/>
    <property type="project" value="UniProtKB-KW"/>
</dbReference>
<dbReference type="KEGG" id="bhc:JFL75_02545"/>
<feature type="domain" description="PFL" evidence="5">
    <location>
        <begin position="1"/>
        <end position="551"/>
    </location>
</feature>
<dbReference type="PANTHER" id="PTHR43641:SF2">
    <property type="entry name" value="DEHYDRATASE YBIW-RELATED"/>
    <property type="match status" value="1"/>
</dbReference>
<dbReference type="RefSeq" id="WP_215627110.1">
    <property type="nucleotide sequence ID" value="NZ_CP067089.2"/>
</dbReference>
<dbReference type="GO" id="GO:0005829">
    <property type="term" value="C:cytosol"/>
    <property type="evidence" value="ECO:0007669"/>
    <property type="project" value="TreeGrafter"/>
</dbReference>
<evidence type="ECO:0008006" key="8">
    <source>
        <dbReference type="Google" id="ProtNLM"/>
    </source>
</evidence>
<dbReference type="PANTHER" id="PTHR43641">
    <property type="entry name" value="FORMATE ACETYLTRANSFERASE 3-RELATED"/>
    <property type="match status" value="1"/>
</dbReference>
<dbReference type="SUPFAM" id="SSF51998">
    <property type="entry name" value="PFL-like glycyl radical enzymes"/>
    <property type="match status" value="1"/>
</dbReference>
<evidence type="ECO:0000256" key="1">
    <source>
        <dbReference type="ARBA" id="ARBA00022818"/>
    </source>
</evidence>
<keyword evidence="7" id="KW-1185">Reference proteome</keyword>
<evidence type="ECO:0000256" key="2">
    <source>
        <dbReference type="ARBA" id="ARBA00023239"/>
    </source>
</evidence>
<protein>
    <recommendedName>
        <fullName evidence="8">Formate C-acetyltransferase</fullName>
    </recommendedName>
</protein>
<keyword evidence="1 3" id="KW-0556">Organic radical</keyword>
<dbReference type="PROSITE" id="PS51554">
    <property type="entry name" value="PFL"/>
    <property type="match status" value="1"/>
</dbReference>